<dbReference type="Proteomes" id="UP000477543">
    <property type="component" value="Unassembled WGS sequence"/>
</dbReference>
<accession>A0A365YFX3</accession>
<protein>
    <submittedName>
        <fullName evidence="3">Uncharacterized protein</fullName>
    </submittedName>
</protein>
<evidence type="ECO:0000313" key="4">
    <source>
        <dbReference type="Proteomes" id="UP000252167"/>
    </source>
</evidence>
<keyword evidence="1" id="KW-1133">Transmembrane helix</keyword>
<proteinExistence type="predicted"/>
<comment type="caution">
    <text evidence="3">The sequence shown here is derived from an EMBL/GenBank/DDBJ whole genome shotgun (WGS) entry which is preliminary data.</text>
</comment>
<sequence>MGTIPLGEDILLARHGSNIVKLRQDRKHRSTVAYLRGGEIDTASNILMAAPAVAPAISQTASAQAQSATEKPATPAASISAGAARYLNNESAISRDEVRSLAKISLGFSAIMGTVFGGLLLALYKVGGPEAFDSIATMTTMQ</sequence>
<dbReference type="Proteomes" id="UP000252167">
    <property type="component" value="Unassembled WGS sequence"/>
</dbReference>
<evidence type="ECO:0000313" key="3">
    <source>
        <dbReference type="EMBL" id="RBM01615.1"/>
    </source>
</evidence>
<gene>
    <name evidence="3" type="ORF">C1H84_07145</name>
    <name evidence="2" type="ORF">GT020_02960</name>
</gene>
<evidence type="ECO:0000313" key="2">
    <source>
        <dbReference type="EMBL" id="NAZ15028.1"/>
    </source>
</evidence>
<dbReference type="RefSeq" id="WP_113606972.1">
    <property type="nucleotide sequence ID" value="NZ_CM125969.1"/>
</dbReference>
<evidence type="ECO:0000313" key="5">
    <source>
        <dbReference type="Proteomes" id="UP000477543"/>
    </source>
</evidence>
<dbReference type="EMBL" id="POAF01000003">
    <property type="protein sequence ID" value="RBM01615.1"/>
    <property type="molecule type" value="Genomic_DNA"/>
</dbReference>
<name>A0A365YFX3_9MICC</name>
<dbReference type="EMBL" id="WYDN01000002">
    <property type="protein sequence ID" value="NAZ15028.1"/>
    <property type="molecule type" value="Genomic_DNA"/>
</dbReference>
<keyword evidence="1" id="KW-0472">Membrane</keyword>
<reference evidence="3 4" key="1">
    <citation type="submission" date="2018-01" db="EMBL/GenBank/DDBJ databases">
        <title>Glutamicibacter soli strain NHPC-3 Whole genome sequence and assembly.</title>
        <authorList>
            <person name="Choudhury P."/>
            <person name="Gupta D."/>
            <person name="Sengupta K."/>
            <person name="Jawed A."/>
            <person name="Sultana N."/>
            <person name="Saha P."/>
        </authorList>
    </citation>
    <scope>NUCLEOTIDE SEQUENCE [LARGE SCALE GENOMIC DNA]</scope>
    <source>
        <strain evidence="3 4">NHPC-3</strain>
    </source>
</reference>
<organism evidence="3 4">
    <name type="scientific">Glutamicibacter soli</name>
    <dbReference type="NCBI Taxonomy" id="453836"/>
    <lineage>
        <taxon>Bacteria</taxon>
        <taxon>Bacillati</taxon>
        <taxon>Actinomycetota</taxon>
        <taxon>Actinomycetes</taxon>
        <taxon>Micrococcales</taxon>
        <taxon>Micrococcaceae</taxon>
        <taxon>Glutamicibacter</taxon>
    </lineage>
</organism>
<keyword evidence="4" id="KW-1185">Reference proteome</keyword>
<dbReference type="AlphaFoldDB" id="A0A365YFX3"/>
<evidence type="ECO:0000256" key="1">
    <source>
        <dbReference type="SAM" id="Phobius"/>
    </source>
</evidence>
<reference evidence="2 5" key="2">
    <citation type="submission" date="2020-01" db="EMBL/GenBank/DDBJ databases">
        <title>Glutamicibacter soli M275.</title>
        <authorList>
            <person name="Meng X."/>
        </authorList>
    </citation>
    <scope>NUCLEOTIDE SEQUENCE [LARGE SCALE GENOMIC DNA]</scope>
    <source>
        <strain evidence="2 5">M275</strain>
    </source>
</reference>
<feature type="transmembrane region" description="Helical" evidence="1">
    <location>
        <begin position="104"/>
        <end position="124"/>
    </location>
</feature>
<keyword evidence="1" id="KW-0812">Transmembrane</keyword>